<evidence type="ECO:0008006" key="3">
    <source>
        <dbReference type="Google" id="ProtNLM"/>
    </source>
</evidence>
<evidence type="ECO:0000313" key="2">
    <source>
        <dbReference type="Proteomes" id="UP001501576"/>
    </source>
</evidence>
<evidence type="ECO:0000313" key="1">
    <source>
        <dbReference type="EMBL" id="GAA0574484.1"/>
    </source>
</evidence>
<keyword evidence="2" id="KW-1185">Reference proteome</keyword>
<accession>A0ABN1ETY5</accession>
<name>A0ABN1ETY5_9ACTN</name>
<dbReference type="EMBL" id="BAAABZ010000098">
    <property type="protein sequence ID" value="GAA0574484.1"/>
    <property type="molecule type" value="Genomic_DNA"/>
</dbReference>
<organism evidence="1 2">
    <name type="scientific">Streptomyces mordarskii</name>
    <dbReference type="NCBI Taxonomy" id="1226758"/>
    <lineage>
        <taxon>Bacteria</taxon>
        <taxon>Bacillati</taxon>
        <taxon>Actinomycetota</taxon>
        <taxon>Actinomycetes</taxon>
        <taxon>Kitasatosporales</taxon>
        <taxon>Streptomycetaceae</taxon>
        <taxon>Streptomyces</taxon>
    </lineage>
</organism>
<dbReference type="RefSeq" id="WP_346161704.1">
    <property type="nucleotide sequence ID" value="NZ_BAAABZ010000098.1"/>
</dbReference>
<proteinExistence type="predicted"/>
<protein>
    <recommendedName>
        <fullName evidence="3">HNH endonuclease</fullName>
    </recommendedName>
</protein>
<comment type="caution">
    <text evidence="1">The sequence shown here is derived from an EMBL/GenBank/DDBJ whole genome shotgun (WGS) entry which is preliminary data.</text>
</comment>
<dbReference type="Proteomes" id="UP001501576">
    <property type="component" value="Unassembled WGS sequence"/>
</dbReference>
<gene>
    <name evidence="1" type="ORF">GCM10010390_91800</name>
</gene>
<reference evidence="1 2" key="1">
    <citation type="journal article" date="2019" name="Int. J. Syst. Evol. Microbiol.">
        <title>The Global Catalogue of Microorganisms (GCM) 10K type strain sequencing project: providing services to taxonomists for standard genome sequencing and annotation.</title>
        <authorList>
            <consortium name="The Broad Institute Genomics Platform"/>
            <consortium name="The Broad Institute Genome Sequencing Center for Infectious Disease"/>
            <person name="Wu L."/>
            <person name="Ma J."/>
        </authorList>
    </citation>
    <scope>NUCLEOTIDE SEQUENCE [LARGE SCALE GENOMIC DNA]</scope>
    <source>
        <strain evidence="1 2">JCM 5052</strain>
    </source>
</reference>
<sequence>MAAMTMPQVGTKSRITLLAKHLTDRDPPLRRAEADLRAGDIDPLQTTPETQVRLWGWACARCGGSDTPLTPGGYAYTQARGGARLGWLVQLCERCASTSDLRTSR</sequence>